<protein>
    <submittedName>
        <fullName evidence="6">Gfo/Idh/MocA family oxidoreductase</fullName>
    </submittedName>
</protein>
<evidence type="ECO:0000256" key="1">
    <source>
        <dbReference type="ARBA" id="ARBA00010928"/>
    </source>
</evidence>
<dbReference type="PANTHER" id="PTHR43708:SF5">
    <property type="entry name" value="CONSERVED EXPRESSED OXIDOREDUCTASE (EUROFUNG)-RELATED"/>
    <property type="match status" value="1"/>
</dbReference>
<dbReference type="SUPFAM" id="SSF51735">
    <property type="entry name" value="NAD(P)-binding Rossmann-fold domains"/>
    <property type="match status" value="1"/>
</dbReference>
<name>A0A7J5BQS9_9MICO</name>
<evidence type="ECO:0000259" key="5">
    <source>
        <dbReference type="Pfam" id="PF22725"/>
    </source>
</evidence>
<dbReference type="InterPro" id="IPR051317">
    <property type="entry name" value="Gfo/Idh/MocA_oxidoreduct"/>
</dbReference>
<evidence type="ECO:0000256" key="2">
    <source>
        <dbReference type="ARBA" id="ARBA00023002"/>
    </source>
</evidence>
<keyword evidence="3" id="KW-0520">NAD</keyword>
<dbReference type="InterPro" id="IPR000683">
    <property type="entry name" value="Gfo/Idh/MocA-like_OxRdtase_N"/>
</dbReference>
<evidence type="ECO:0000313" key="7">
    <source>
        <dbReference type="Proteomes" id="UP000467240"/>
    </source>
</evidence>
<evidence type="ECO:0000256" key="3">
    <source>
        <dbReference type="ARBA" id="ARBA00023027"/>
    </source>
</evidence>
<dbReference type="RefSeq" id="WP_158040862.1">
    <property type="nucleotide sequence ID" value="NZ_JACCFV010000001.1"/>
</dbReference>
<proteinExistence type="inferred from homology"/>
<dbReference type="Gene3D" id="3.30.360.10">
    <property type="entry name" value="Dihydrodipicolinate Reductase, domain 2"/>
    <property type="match status" value="1"/>
</dbReference>
<comment type="similarity">
    <text evidence="1">Belongs to the Gfo/Idh/MocA family.</text>
</comment>
<evidence type="ECO:0000313" key="6">
    <source>
        <dbReference type="EMBL" id="KAB1656336.1"/>
    </source>
</evidence>
<dbReference type="Gene3D" id="3.40.50.720">
    <property type="entry name" value="NAD(P)-binding Rossmann-like Domain"/>
    <property type="match status" value="1"/>
</dbReference>
<feature type="domain" description="GFO/IDH/MocA-like oxidoreductase" evidence="5">
    <location>
        <begin position="143"/>
        <end position="257"/>
    </location>
</feature>
<dbReference type="InterPro" id="IPR055170">
    <property type="entry name" value="GFO_IDH_MocA-like_dom"/>
</dbReference>
<dbReference type="Pfam" id="PF01408">
    <property type="entry name" value="GFO_IDH_MocA"/>
    <property type="match status" value="1"/>
</dbReference>
<dbReference type="SUPFAM" id="SSF55347">
    <property type="entry name" value="Glyceraldehyde-3-phosphate dehydrogenase-like, C-terminal domain"/>
    <property type="match status" value="1"/>
</dbReference>
<dbReference type="GO" id="GO:0000166">
    <property type="term" value="F:nucleotide binding"/>
    <property type="evidence" value="ECO:0007669"/>
    <property type="project" value="InterPro"/>
</dbReference>
<sequence>MTTPSERTRPVRIGLVGYGAGGRRFHAPYIAAATGVELAGVVTRSPGRRAEVEADFPGVPVYDSLAALVEGERAGHGIDAVTITTPPTTRRELVLEALSLGVDVVADKPFAPTPATAVELRDAAAAAGRTLAVYHNRRWDPDVRTIRDLLDAGDLGTIRRFHSRYDLDEPGSLEGGPGGGLLRDLGSHLVDQALWLFGPATRVFARLDPADTPEGPTDEGFVITIEHADGTDSHLSASKRNRLQAREFRLYGADGSYTASTTDVQTVRIDAGERPAHDPSEWAHEPEHAWGVLTTAAGARRVPSSRGSYVDYYEQFAAAVRGEADAPVSADDAVAVIEVLDAARRSDEIGAVVDLGER</sequence>
<dbReference type="EMBL" id="WBJZ01000012">
    <property type="protein sequence ID" value="KAB1656336.1"/>
    <property type="molecule type" value="Genomic_DNA"/>
</dbReference>
<accession>A0A7J5BQS9</accession>
<comment type="caution">
    <text evidence="6">The sequence shown here is derived from an EMBL/GenBank/DDBJ whole genome shotgun (WGS) entry which is preliminary data.</text>
</comment>
<reference evidence="6 7" key="1">
    <citation type="submission" date="2019-09" db="EMBL/GenBank/DDBJ databases">
        <title>Phylogeny of genus Pseudoclavibacter and closely related genus.</title>
        <authorList>
            <person name="Li Y."/>
        </authorList>
    </citation>
    <scope>NUCLEOTIDE SEQUENCE [LARGE SCALE GENOMIC DNA]</scope>
    <source>
        <strain evidence="6 7">DSM 23821</strain>
    </source>
</reference>
<keyword evidence="7" id="KW-1185">Reference proteome</keyword>
<organism evidence="6 7">
    <name type="scientific">Pseudoclavibacter chungangensis</name>
    <dbReference type="NCBI Taxonomy" id="587635"/>
    <lineage>
        <taxon>Bacteria</taxon>
        <taxon>Bacillati</taxon>
        <taxon>Actinomycetota</taxon>
        <taxon>Actinomycetes</taxon>
        <taxon>Micrococcales</taxon>
        <taxon>Microbacteriaceae</taxon>
        <taxon>Pseudoclavibacter</taxon>
    </lineage>
</organism>
<evidence type="ECO:0000259" key="4">
    <source>
        <dbReference type="Pfam" id="PF01408"/>
    </source>
</evidence>
<keyword evidence="2" id="KW-0560">Oxidoreductase</keyword>
<dbReference type="InterPro" id="IPR036291">
    <property type="entry name" value="NAD(P)-bd_dom_sf"/>
</dbReference>
<gene>
    <name evidence="6" type="ORF">F8O01_10745</name>
</gene>
<dbReference type="OrthoDB" id="256869at2"/>
<dbReference type="GO" id="GO:0016491">
    <property type="term" value="F:oxidoreductase activity"/>
    <property type="evidence" value="ECO:0007669"/>
    <property type="project" value="UniProtKB-KW"/>
</dbReference>
<dbReference type="Proteomes" id="UP000467240">
    <property type="component" value="Unassembled WGS sequence"/>
</dbReference>
<dbReference type="PANTHER" id="PTHR43708">
    <property type="entry name" value="CONSERVED EXPRESSED OXIDOREDUCTASE (EUROFUNG)"/>
    <property type="match status" value="1"/>
</dbReference>
<dbReference type="AlphaFoldDB" id="A0A7J5BQS9"/>
<dbReference type="Pfam" id="PF22725">
    <property type="entry name" value="GFO_IDH_MocA_C3"/>
    <property type="match status" value="1"/>
</dbReference>
<feature type="domain" description="Gfo/Idh/MocA-like oxidoreductase N-terminal" evidence="4">
    <location>
        <begin position="11"/>
        <end position="135"/>
    </location>
</feature>